<dbReference type="Proteomes" id="UP000688947">
    <property type="component" value="Unassembled WGS sequence"/>
</dbReference>
<accession>A0A8T1TZJ5</accession>
<dbReference type="EMBL" id="JAENGZ010001314">
    <property type="protein sequence ID" value="KAG6948940.1"/>
    <property type="molecule type" value="Genomic_DNA"/>
</dbReference>
<dbReference type="AlphaFoldDB" id="A0A8T1TZJ5"/>
<dbReference type="InterPro" id="IPR003961">
    <property type="entry name" value="FN3_dom"/>
</dbReference>
<proteinExistence type="predicted"/>
<evidence type="ECO:0000259" key="1">
    <source>
        <dbReference type="PROSITE" id="PS50853"/>
    </source>
</evidence>
<dbReference type="OrthoDB" id="114660at2759"/>
<gene>
    <name evidence="2" type="ORF">JG687_00015171</name>
</gene>
<name>A0A8T1TZJ5_9STRA</name>
<sequence>MAYNADGFGSATSPLASAVTCWQPQPPQSVVASVVDGTTLAVSWSAVEEACSVDKYKVEWYRAEGTKEQQTITTSAGWTNPLFDGGSSLKSYQVEWDEQEDFSSGQTSSATIPIVREMQSVVLQSQVVNEEQFVDVTVEVVNEQQEVRSTFTGLDEIQVIKTTNDIVKDEVQKVVTSAADGNEIQELHLDDDDIDEIQAIRSASNSYVIPNLLAGINYYVHVAAMTDIGTGLFSATGSIMPSGTASAVQNIHAGYAVYEREVQEIRLAASHVSEVQEITTEAASIAEVQTLRTEVKDPTNLGSFKTIGAKTGAISWNADASTVKNELVLVVNGALTTNDIVVTRDGDASEEFGYGYVFQITFIGNNVAGETKKIDCADKTFVTTGNVPSSCGVTMDTDIAMGTDTAVQQVIVTAKKPLVAGSYSLRFTYLGARKDSSCIPFDASASIMDITLEAMDNIDKVYVTRQRDSIIAPNGFIYRIFFHGNGVNGDVNKLDFVMCTDFQTQEKNALTTVGVDGQVLISMVDYGGFNPLNTFVSAASATAAQLTTDLAQLPVFGDVLVSQSLVDEQGGYIWTVAFKDSEGNLPQFICAVDSIFESAAGAGCETDTLTDGNVLSGSFLIEASSPIPFNADAGTMKAALEAMAWVGTVQVKQSAASSQRGYTWTITFLDYRGDVPTLLVTSSLVGTGSQISVREVRKGNALGGTFSVSYQNSETAAIDWDELAMAAAKPDGSSMQEKIQALDVVGQVNVERS</sequence>
<protein>
    <recommendedName>
        <fullName evidence="1">Fibronectin type-III domain-containing protein</fullName>
    </recommendedName>
</protein>
<dbReference type="SMART" id="SM00060">
    <property type="entry name" value="FN3"/>
    <property type="match status" value="1"/>
</dbReference>
<feature type="domain" description="Fibronectin type-III" evidence="1">
    <location>
        <begin position="26"/>
        <end position="120"/>
    </location>
</feature>
<reference evidence="2" key="1">
    <citation type="submission" date="2021-01" db="EMBL/GenBank/DDBJ databases">
        <title>Phytophthora aleatoria, a newly-described species from Pinus radiata is distinct from Phytophthora cactorum isolates based on comparative genomics.</title>
        <authorList>
            <person name="Mcdougal R."/>
            <person name="Panda P."/>
            <person name="Williams N."/>
            <person name="Studholme D.J."/>
        </authorList>
    </citation>
    <scope>NUCLEOTIDE SEQUENCE</scope>
    <source>
        <strain evidence="2">NZFS 3830</strain>
    </source>
</reference>
<dbReference type="PROSITE" id="PS50853">
    <property type="entry name" value="FN3"/>
    <property type="match status" value="1"/>
</dbReference>
<feature type="non-terminal residue" evidence="2">
    <location>
        <position position="1"/>
    </location>
</feature>
<comment type="caution">
    <text evidence="2">The sequence shown here is derived from an EMBL/GenBank/DDBJ whole genome shotgun (WGS) entry which is preliminary data.</text>
</comment>
<evidence type="ECO:0000313" key="2">
    <source>
        <dbReference type="EMBL" id="KAG6948940.1"/>
    </source>
</evidence>
<organism evidence="2 3">
    <name type="scientific">Phytophthora cactorum</name>
    <dbReference type="NCBI Taxonomy" id="29920"/>
    <lineage>
        <taxon>Eukaryota</taxon>
        <taxon>Sar</taxon>
        <taxon>Stramenopiles</taxon>
        <taxon>Oomycota</taxon>
        <taxon>Peronosporomycetes</taxon>
        <taxon>Peronosporales</taxon>
        <taxon>Peronosporaceae</taxon>
        <taxon>Phytophthora</taxon>
    </lineage>
</organism>
<dbReference type="CDD" id="cd00063">
    <property type="entry name" value="FN3"/>
    <property type="match status" value="2"/>
</dbReference>
<evidence type="ECO:0000313" key="3">
    <source>
        <dbReference type="Proteomes" id="UP000688947"/>
    </source>
</evidence>